<accession>A0ABV8TIV1</accession>
<dbReference type="InterPro" id="IPR008278">
    <property type="entry name" value="4-PPantetheinyl_Trfase_dom"/>
</dbReference>
<comment type="caution">
    <text evidence="5">The sequence shown here is derived from an EMBL/GenBank/DDBJ whole genome shotgun (WGS) entry which is preliminary data.</text>
</comment>
<proteinExistence type="inferred from homology"/>
<name>A0ABV8TIV1_9ACTN</name>
<evidence type="ECO:0000256" key="1">
    <source>
        <dbReference type="ARBA" id="ARBA00010990"/>
    </source>
</evidence>
<keyword evidence="2 5" id="KW-0808">Transferase</keyword>
<keyword evidence="6" id="KW-1185">Reference proteome</keyword>
<dbReference type="GO" id="GO:0016740">
    <property type="term" value="F:transferase activity"/>
    <property type="evidence" value="ECO:0007669"/>
    <property type="project" value="UniProtKB-KW"/>
</dbReference>
<evidence type="ECO:0000256" key="2">
    <source>
        <dbReference type="ARBA" id="ARBA00022679"/>
    </source>
</evidence>
<dbReference type="Proteomes" id="UP001595824">
    <property type="component" value="Unassembled WGS sequence"/>
</dbReference>
<dbReference type="InterPro" id="IPR041354">
    <property type="entry name" value="4PPT_N"/>
</dbReference>
<dbReference type="SUPFAM" id="SSF56214">
    <property type="entry name" value="4'-phosphopantetheinyl transferase"/>
    <property type="match status" value="2"/>
</dbReference>
<dbReference type="RefSeq" id="WP_381741584.1">
    <property type="nucleotide sequence ID" value="NZ_JBHSDP010000024.1"/>
</dbReference>
<gene>
    <name evidence="5" type="ORF">ACFPC0_23085</name>
</gene>
<dbReference type="InterPro" id="IPR050559">
    <property type="entry name" value="P-Pant_transferase_sf"/>
</dbReference>
<dbReference type="InterPro" id="IPR037143">
    <property type="entry name" value="4-PPantetheinyl_Trfase_dom_sf"/>
</dbReference>
<dbReference type="Gene3D" id="3.90.470.20">
    <property type="entry name" value="4'-phosphopantetheinyl transferase domain"/>
    <property type="match status" value="2"/>
</dbReference>
<dbReference type="PANTHER" id="PTHR12215">
    <property type="entry name" value="PHOSPHOPANTETHEINE TRANSFERASE"/>
    <property type="match status" value="1"/>
</dbReference>
<sequence length="213" mass="22287">MKGFPHHGVAPGVHYAAAPCARILRTLPAHPADRAAARALEPGRAVEFVAARSLLRALLAALAPGLSGAVIAARDSGRPHLPEHSGTGVSLSHSGGWAAAAVGLGREVGVDIEVPGPLSPRLVRRCCGDEDAARLSALPRREQETAFAWLWTAQEACVKALGTGLAGAPWTVPVAVGQRSGTWRGVRWHAPYDTSRIPLTCAYTAPYGPRKNP</sequence>
<protein>
    <submittedName>
        <fullName evidence="5">4'-phosphopantetheinyl transferase family protein</fullName>
    </submittedName>
</protein>
<organism evidence="5 6">
    <name type="scientific">Streptomyces andamanensis</name>
    <dbReference type="NCBI Taxonomy" id="1565035"/>
    <lineage>
        <taxon>Bacteria</taxon>
        <taxon>Bacillati</taxon>
        <taxon>Actinomycetota</taxon>
        <taxon>Actinomycetes</taxon>
        <taxon>Kitasatosporales</taxon>
        <taxon>Streptomycetaceae</taxon>
        <taxon>Streptomyces</taxon>
    </lineage>
</organism>
<feature type="domain" description="4'-phosphopantetheinyl transferase" evidence="3">
    <location>
        <begin position="108"/>
        <end position="166"/>
    </location>
</feature>
<evidence type="ECO:0000259" key="3">
    <source>
        <dbReference type="Pfam" id="PF01648"/>
    </source>
</evidence>
<reference evidence="6" key="1">
    <citation type="journal article" date="2019" name="Int. J. Syst. Evol. Microbiol.">
        <title>The Global Catalogue of Microorganisms (GCM) 10K type strain sequencing project: providing services to taxonomists for standard genome sequencing and annotation.</title>
        <authorList>
            <consortium name="The Broad Institute Genomics Platform"/>
            <consortium name="The Broad Institute Genome Sequencing Center for Infectious Disease"/>
            <person name="Wu L."/>
            <person name="Ma J."/>
        </authorList>
    </citation>
    <scope>NUCLEOTIDE SEQUENCE [LARGE SCALE GENOMIC DNA]</scope>
    <source>
        <strain evidence="6">PCU 347</strain>
    </source>
</reference>
<comment type="similarity">
    <text evidence="1">Belongs to the P-Pant transferase superfamily. Gsp/Sfp/HetI/AcpT family.</text>
</comment>
<feature type="domain" description="4'-phosphopantetheinyl transferase N-terminal" evidence="4">
    <location>
        <begin position="42"/>
        <end position="102"/>
    </location>
</feature>
<dbReference type="Pfam" id="PF17837">
    <property type="entry name" value="4PPT_N"/>
    <property type="match status" value="1"/>
</dbReference>
<dbReference type="EMBL" id="JBHSDP010000024">
    <property type="protein sequence ID" value="MFC4330615.1"/>
    <property type="molecule type" value="Genomic_DNA"/>
</dbReference>
<evidence type="ECO:0000259" key="4">
    <source>
        <dbReference type="Pfam" id="PF17837"/>
    </source>
</evidence>
<evidence type="ECO:0000313" key="6">
    <source>
        <dbReference type="Proteomes" id="UP001595824"/>
    </source>
</evidence>
<dbReference type="PANTHER" id="PTHR12215:SF10">
    <property type="entry name" value="L-AMINOADIPATE-SEMIALDEHYDE DEHYDROGENASE-PHOSPHOPANTETHEINYL TRANSFERASE"/>
    <property type="match status" value="1"/>
</dbReference>
<dbReference type="Pfam" id="PF01648">
    <property type="entry name" value="ACPS"/>
    <property type="match status" value="1"/>
</dbReference>
<evidence type="ECO:0000313" key="5">
    <source>
        <dbReference type="EMBL" id="MFC4330615.1"/>
    </source>
</evidence>